<keyword evidence="3" id="KW-1185">Reference proteome</keyword>
<sequence>MATEKVLKDLNQEVYKVDSDYKDNGNKIKYTDKTDSQRSMRL</sequence>
<evidence type="ECO:0000256" key="1">
    <source>
        <dbReference type="SAM" id="MobiDB-lite"/>
    </source>
</evidence>
<reference evidence="3" key="1">
    <citation type="submission" date="2017-05" db="EMBL/GenBank/DDBJ databases">
        <title>The Genome Sequence of EEnterococcus faecalis 9F2_4866.</title>
        <authorList>
            <consortium name="The Broad Institute Genomics Platform"/>
            <consortium name="The Broad Institute Genomic Center for Infectious Diseases"/>
            <person name="Earl A."/>
            <person name="Manson A."/>
            <person name="Schwartman J."/>
            <person name="Gilmore M."/>
            <person name="Abouelleil A."/>
            <person name="Cao P."/>
            <person name="Chapman S."/>
            <person name="Cusick C."/>
            <person name="Shea T."/>
            <person name="Young S."/>
            <person name="Neafsey D."/>
            <person name="Nusbaum C."/>
            <person name="Birren B."/>
        </authorList>
    </citation>
    <scope>NUCLEOTIDE SEQUENCE [LARGE SCALE GENOMIC DNA]</scope>
    <source>
        <strain evidence="3">7F3_DIV0205</strain>
    </source>
</reference>
<dbReference type="EMBL" id="CP147244">
    <property type="protein sequence ID" value="WYK00314.1"/>
    <property type="molecule type" value="Genomic_DNA"/>
</dbReference>
<feature type="region of interest" description="Disordered" evidence="1">
    <location>
        <begin position="21"/>
        <end position="42"/>
    </location>
</feature>
<evidence type="ECO:0000313" key="3">
    <source>
        <dbReference type="Proteomes" id="UP000194948"/>
    </source>
</evidence>
<evidence type="ECO:0000313" key="2">
    <source>
        <dbReference type="EMBL" id="WYK00314.1"/>
    </source>
</evidence>
<dbReference type="RefSeq" id="WP_283936094.1">
    <property type="nucleotide sequence ID" value="NZ_CP147244.1"/>
</dbReference>
<name>A0AAQ3W7Q9_9ENTE</name>
<protein>
    <submittedName>
        <fullName evidence="2">Uncharacterized protein</fullName>
    </submittedName>
</protein>
<proteinExistence type="predicted"/>
<reference evidence="2 3" key="2">
    <citation type="submission" date="2024-03" db="EMBL/GenBank/DDBJ databases">
        <title>The Genome Sequence of Enterococcus sp. DIV0205d.</title>
        <authorList>
            <consortium name="The Broad Institute Genomics Platform"/>
            <consortium name="The Broad Institute Microbial Omics Core"/>
            <consortium name="The Broad Institute Genomic Center for Infectious Diseases"/>
            <person name="Earl A."/>
            <person name="Manson A."/>
            <person name="Gilmore M."/>
            <person name="Schwartman J."/>
            <person name="Shea T."/>
            <person name="Abouelleil A."/>
            <person name="Cao P."/>
            <person name="Chapman S."/>
            <person name="Cusick C."/>
            <person name="Young S."/>
            <person name="Neafsey D."/>
            <person name="Nusbaum C."/>
            <person name="Birren B."/>
        </authorList>
    </citation>
    <scope>NUCLEOTIDE SEQUENCE [LARGE SCALE GENOMIC DNA]</scope>
    <source>
        <strain evidence="2 3">7F3_DIV0205</strain>
    </source>
</reference>
<organism evidence="2 3">
    <name type="scientific">Candidatus Enterococcus palustris</name>
    <dbReference type="NCBI Taxonomy" id="1834189"/>
    <lineage>
        <taxon>Bacteria</taxon>
        <taxon>Bacillati</taxon>
        <taxon>Bacillota</taxon>
        <taxon>Bacilli</taxon>
        <taxon>Lactobacillales</taxon>
        <taxon>Enterococcaceae</taxon>
        <taxon>Enterococcus</taxon>
    </lineage>
</organism>
<dbReference type="AlphaFoldDB" id="A0AAQ3W7Q9"/>
<accession>A0AAQ3W7Q9</accession>
<dbReference type="Proteomes" id="UP000194948">
    <property type="component" value="Chromosome"/>
</dbReference>
<gene>
    <name evidence="2" type="ORF">A5821_001408</name>
</gene>